<dbReference type="SMART" id="SM00257">
    <property type="entry name" value="LysM"/>
    <property type="match status" value="1"/>
</dbReference>
<sequence>MYYTVKPGDTLSEIAVLFHVAIYELYMWNNIADIDKIYVGQVLKVRN</sequence>
<evidence type="ECO:0000259" key="1">
    <source>
        <dbReference type="PROSITE" id="PS51782"/>
    </source>
</evidence>
<dbReference type="OrthoDB" id="2327954at2"/>
<evidence type="ECO:0000313" key="3">
    <source>
        <dbReference type="Proteomes" id="UP000289996"/>
    </source>
</evidence>
<name>A0A660E655_9LACO</name>
<dbReference type="CDD" id="cd00118">
    <property type="entry name" value="LysM"/>
    <property type="match status" value="1"/>
</dbReference>
<dbReference type="EMBL" id="UYIG01000112">
    <property type="protein sequence ID" value="VDG28453.1"/>
    <property type="molecule type" value="Genomic_DNA"/>
</dbReference>
<dbReference type="PANTHER" id="PTHR33734:SF22">
    <property type="entry name" value="MEMBRANE-BOUND LYTIC MUREIN TRANSGLYCOSYLASE D"/>
    <property type="match status" value="1"/>
</dbReference>
<reference evidence="2 3" key="1">
    <citation type="submission" date="2018-11" db="EMBL/GenBank/DDBJ databases">
        <authorList>
            <person name="Wuyts S."/>
        </authorList>
    </citation>
    <scope>NUCLEOTIDE SEQUENCE [LARGE SCALE GENOMIC DNA]</scope>
    <source>
        <strain evidence="2">Lactobacillus mudanjiangensis AMBF249</strain>
    </source>
</reference>
<feature type="domain" description="LysM" evidence="1">
    <location>
        <begin position="1"/>
        <end position="45"/>
    </location>
</feature>
<organism evidence="2 3">
    <name type="scientific">Lactiplantibacillus mudanjiangensis</name>
    <dbReference type="NCBI Taxonomy" id="1296538"/>
    <lineage>
        <taxon>Bacteria</taxon>
        <taxon>Bacillati</taxon>
        <taxon>Bacillota</taxon>
        <taxon>Bacilli</taxon>
        <taxon>Lactobacillales</taxon>
        <taxon>Lactobacillaceae</taxon>
        <taxon>Lactiplantibacillus</taxon>
    </lineage>
</organism>
<dbReference type="SUPFAM" id="SSF54106">
    <property type="entry name" value="LysM domain"/>
    <property type="match status" value="1"/>
</dbReference>
<dbReference type="AlphaFoldDB" id="A0A660E655"/>
<accession>A0A660E655</accession>
<evidence type="ECO:0000313" key="2">
    <source>
        <dbReference type="EMBL" id="VDG28453.1"/>
    </source>
</evidence>
<dbReference type="PANTHER" id="PTHR33734">
    <property type="entry name" value="LYSM DOMAIN-CONTAINING GPI-ANCHORED PROTEIN 2"/>
    <property type="match status" value="1"/>
</dbReference>
<proteinExistence type="predicted"/>
<keyword evidence="3" id="KW-1185">Reference proteome</keyword>
<dbReference type="InterPro" id="IPR018392">
    <property type="entry name" value="LysM"/>
</dbReference>
<dbReference type="Proteomes" id="UP000289996">
    <property type="component" value="Unassembled WGS sequence"/>
</dbReference>
<protein>
    <submittedName>
        <fullName evidence="2">Peptidase P60 [Lactobacillus reuteri]</fullName>
    </submittedName>
</protein>
<dbReference type="InterPro" id="IPR036779">
    <property type="entry name" value="LysM_dom_sf"/>
</dbReference>
<dbReference type="PROSITE" id="PS51782">
    <property type="entry name" value="LYSM"/>
    <property type="match status" value="1"/>
</dbReference>
<gene>
    <name evidence="2" type="ORF">MUDAN_MDHGFNIF_00639</name>
</gene>
<dbReference type="Pfam" id="PF01476">
    <property type="entry name" value="LysM"/>
    <property type="match status" value="1"/>
</dbReference>
<dbReference type="Gene3D" id="3.10.350.10">
    <property type="entry name" value="LysM domain"/>
    <property type="match status" value="1"/>
</dbReference>